<dbReference type="PANTHER" id="PTHR28037">
    <property type="entry name" value="ALCOHOL O-ACETYLTRANSFERASE 1-RELATED"/>
    <property type="match status" value="1"/>
</dbReference>
<keyword evidence="3" id="KW-1185">Reference proteome</keyword>
<protein>
    <recommendedName>
        <fullName evidence="1">SPIN90/Ldb17 leucine-rich domain-containing protein</fullName>
    </recommendedName>
</protein>
<comment type="caution">
    <text evidence="2">The sequence shown here is derived from an EMBL/GenBank/DDBJ whole genome shotgun (WGS) entry which is preliminary data.</text>
</comment>
<name>A0AAD9LIU7_9STRA</name>
<organism evidence="2 3">
    <name type="scientific">Phytophthora citrophthora</name>
    <dbReference type="NCBI Taxonomy" id="4793"/>
    <lineage>
        <taxon>Eukaryota</taxon>
        <taxon>Sar</taxon>
        <taxon>Stramenopiles</taxon>
        <taxon>Oomycota</taxon>
        <taxon>Peronosporomycetes</taxon>
        <taxon>Peronosporales</taxon>
        <taxon>Peronosporaceae</taxon>
        <taxon>Phytophthora</taxon>
    </lineage>
</organism>
<dbReference type="InterPro" id="IPR016024">
    <property type="entry name" value="ARM-type_fold"/>
</dbReference>
<accession>A0AAD9LIU7</accession>
<dbReference type="InterPro" id="IPR018556">
    <property type="entry name" value="SPIN90/Ldb17_LRD"/>
</dbReference>
<dbReference type="EMBL" id="JASMQC010000019">
    <property type="protein sequence ID" value="KAK1937881.1"/>
    <property type="molecule type" value="Genomic_DNA"/>
</dbReference>
<dbReference type="PANTHER" id="PTHR28037:SF1">
    <property type="entry name" value="ALCOHOL O-ACETYLTRANSFERASE 1-RELATED"/>
    <property type="match status" value="1"/>
</dbReference>
<dbReference type="AlphaFoldDB" id="A0AAD9LIU7"/>
<gene>
    <name evidence="2" type="ORF">P3T76_009618</name>
</gene>
<evidence type="ECO:0000313" key="2">
    <source>
        <dbReference type="EMBL" id="KAK1937881.1"/>
    </source>
</evidence>
<evidence type="ECO:0000313" key="3">
    <source>
        <dbReference type="Proteomes" id="UP001259832"/>
    </source>
</evidence>
<reference evidence="2" key="1">
    <citation type="submission" date="2023-08" db="EMBL/GenBank/DDBJ databases">
        <title>Reference Genome Resource for the Citrus Pathogen Phytophthora citrophthora.</title>
        <authorList>
            <person name="Moller H."/>
            <person name="Coetzee B."/>
            <person name="Rose L.J."/>
            <person name="Van Niekerk J.M."/>
        </authorList>
    </citation>
    <scope>NUCLEOTIDE SEQUENCE</scope>
    <source>
        <strain evidence="2">STE-U-9442</strain>
    </source>
</reference>
<dbReference type="InterPro" id="IPR010828">
    <property type="entry name" value="Atf2/Sli1-like"/>
</dbReference>
<proteinExistence type="predicted"/>
<dbReference type="InterPro" id="IPR052058">
    <property type="entry name" value="Alcohol_O-acetyltransferase"/>
</dbReference>
<sequence>MASMRIVDAMDQDENLELLARIEKQLHVKGNSKEGDDVAISTDDWTPPSAQVARELWTLVLDVVFSPLWLRLRAAELLSVCCDMGDSDSDFIVRINPQESYKLRAVVSSTCQVMEELDATDAKQAEQLFTWLGFLERVLLATHSDVCSQVFQNSMYAGMLTKMLRLLSSCSTKVFAATTICLGLFHDHEKKSGRSVLVEEVLRDMKDGREHFSGALLHVINSCGCPCPRERVVHLWNALQLFGDILADETASALVFVNDFKILIDLVIRECTDLPQDDVTRLHYMELLERVLDSPLFLQTQMYRKRELWGLLESLLDAAAQGDSALPTDLLDKIKQILACEIQPSANNIQDHSHTLTFFSIIYKLASTMTSQAKTNFPQKIELRGYERVVTMADNMSLKIVHSMLVAGDTKTLERLLPVALTRTFNMHPRMRATQTKGEIFMAEIHEPVPLDDISSKNLLRIRHFSSSEAFANWGQYAEDECNIAIDRYRQFPFFLTVWMHEQNEQARLMLFSDHYMSDGYSGMIVLNCILEQVALLSNQRDLETREFVEYPLRASLYENALFDLWISKHLLKTVITLFGKKIFRQFVRNSSHYRPEVIDTISPFHRPSCMAKALAKCKSEGVTFAGALTSAVAAAFYHTATSQADFDPDQPFKLMVDMDYNMRQRVPHPAEEDHVGAFIAFAELGWLSEEGVDMKTTSFWDLARRVKGEIDANLLHKRMMAAVTVTVDQVTNAKMDPSFANDLHKKIGGHDGNVSNIGRYPQATHSETHLGPSAIFYVSLVESFCYSMGHKCEDATASTLFDTWVKICESIGEIGASTIVVEMLRSEASS</sequence>
<evidence type="ECO:0000259" key="1">
    <source>
        <dbReference type="Pfam" id="PF09431"/>
    </source>
</evidence>
<dbReference type="Proteomes" id="UP001259832">
    <property type="component" value="Unassembled WGS sequence"/>
</dbReference>
<dbReference type="SUPFAM" id="SSF48371">
    <property type="entry name" value="ARM repeat"/>
    <property type="match status" value="1"/>
</dbReference>
<dbReference type="Pfam" id="PF09431">
    <property type="entry name" value="SPIN90_LRD"/>
    <property type="match status" value="1"/>
</dbReference>
<dbReference type="Pfam" id="PF07247">
    <property type="entry name" value="AATase"/>
    <property type="match status" value="1"/>
</dbReference>
<feature type="domain" description="SPIN90/Ldb17 leucine-rich" evidence="1">
    <location>
        <begin position="197"/>
        <end position="307"/>
    </location>
</feature>